<gene>
    <name evidence="1" type="ORF">WMO39_01675</name>
</gene>
<dbReference type="Proteomes" id="UP001490816">
    <property type="component" value="Unassembled WGS sequence"/>
</dbReference>
<dbReference type="EMBL" id="JBBMEZ010000003">
    <property type="protein sequence ID" value="MEQ2469044.1"/>
    <property type="molecule type" value="Genomic_DNA"/>
</dbReference>
<proteinExistence type="predicted"/>
<protein>
    <submittedName>
        <fullName evidence="1">Uncharacterized protein</fullName>
    </submittedName>
</protein>
<organism evidence="1 2">
    <name type="scientific">Ruminococcoides intestinale</name>
    <dbReference type="NCBI Taxonomy" id="3133162"/>
    <lineage>
        <taxon>Bacteria</taxon>
        <taxon>Bacillati</taxon>
        <taxon>Bacillota</taxon>
        <taxon>Clostridia</taxon>
        <taxon>Eubacteriales</taxon>
        <taxon>Oscillospiraceae</taxon>
        <taxon>Ruminococcoides</taxon>
    </lineage>
</organism>
<name>A0ABV1F6P7_9FIRM</name>
<evidence type="ECO:0000313" key="2">
    <source>
        <dbReference type="Proteomes" id="UP001490816"/>
    </source>
</evidence>
<sequence>MDNCGLGMDVDDNYDSVPLKGFKMYCKKGSVAEAYAKENNLSYEIIK</sequence>
<dbReference type="RefSeq" id="WP_181315118.1">
    <property type="nucleotide sequence ID" value="NZ_JBBMEZ010000003.1"/>
</dbReference>
<evidence type="ECO:0000313" key="1">
    <source>
        <dbReference type="EMBL" id="MEQ2469044.1"/>
    </source>
</evidence>
<accession>A0ABV1F6P7</accession>
<comment type="caution">
    <text evidence="1">The sequence shown here is derived from an EMBL/GenBank/DDBJ whole genome shotgun (WGS) entry which is preliminary data.</text>
</comment>
<reference evidence="1 2" key="1">
    <citation type="submission" date="2024-03" db="EMBL/GenBank/DDBJ databases">
        <title>Human intestinal bacterial collection.</title>
        <authorList>
            <person name="Pauvert C."/>
            <person name="Hitch T.C.A."/>
            <person name="Clavel T."/>
        </authorList>
    </citation>
    <scope>NUCLEOTIDE SEQUENCE [LARGE SCALE GENOMIC DNA]</scope>
    <source>
        <strain evidence="1 2">CLA-JM-H38</strain>
    </source>
</reference>
<keyword evidence="2" id="KW-1185">Reference proteome</keyword>